<dbReference type="RefSeq" id="XP_012189274.1">
    <property type="nucleotide sequence ID" value="XM_012333884.1"/>
</dbReference>
<dbReference type="EMBL" id="DF238796">
    <property type="protein sequence ID" value="GAC95687.1"/>
    <property type="molecule type" value="Genomic_DNA"/>
</dbReference>
<sequence length="158" mass="17689">MSLRLLGESPPPGAGTEQDTSQETDMTTEQPRHCDWDVLVFFLTSKLSQEERQEIVGLIEGEEFKDRLVTVDWPYERSGTQEDIDRLARQADVEGKPFGAMTVVFIDDESPRDKKVIMTDSEDGGIRCQKRLLASYAASTAIACNLCCMALEDATDDY</sequence>
<name>R9P351_PSEHS</name>
<keyword evidence="3" id="KW-1185">Reference proteome</keyword>
<dbReference type="OrthoDB" id="2549233at2759"/>
<organism evidence="2 3">
    <name type="scientific">Pseudozyma hubeiensis (strain SY62)</name>
    <name type="common">Yeast</name>
    <dbReference type="NCBI Taxonomy" id="1305764"/>
    <lineage>
        <taxon>Eukaryota</taxon>
        <taxon>Fungi</taxon>
        <taxon>Dikarya</taxon>
        <taxon>Basidiomycota</taxon>
        <taxon>Ustilaginomycotina</taxon>
        <taxon>Ustilaginomycetes</taxon>
        <taxon>Ustilaginales</taxon>
        <taxon>Ustilaginaceae</taxon>
        <taxon>Pseudozyma</taxon>
    </lineage>
</organism>
<dbReference type="eggNOG" id="ENOG502RWDH">
    <property type="taxonomic scope" value="Eukaryota"/>
</dbReference>
<evidence type="ECO:0000313" key="3">
    <source>
        <dbReference type="Proteomes" id="UP000014071"/>
    </source>
</evidence>
<dbReference type="AlphaFoldDB" id="R9P351"/>
<gene>
    <name evidence="2" type="ORF">PHSY_003263</name>
</gene>
<dbReference type="Proteomes" id="UP000014071">
    <property type="component" value="Unassembled WGS sequence"/>
</dbReference>
<protein>
    <submittedName>
        <fullName evidence="2">Uncharacterized protein</fullName>
    </submittedName>
</protein>
<evidence type="ECO:0000313" key="2">
    <source>
        <dbReference type="EMBL" id="GAC95687.1"/>
    </source>
</evidence>
<evidence type="ECO:0000256" key="1">
    <source>
        <dbReference type="SAM" id="MobiDB-lite"/>
    </source>
</evidence>
<dbReference type="GeneID" id="24108553"/>
<feature type="compositionally biased region" description="Polar residues" evidence="1">
    <location>
        <begin position="17"/>
        <end position="29"/>
    </location>
</feature>
<dbReference type="HOGENOM" id="CLU_1929164_0_0_1"/>
<accession>R9P351</accession>
<proteinExistence type="predicted"/>
<feature type="region of interest" description="Disordered" evidence="1">
    <location>
        <begin position="1"/>
        <end position="30"/>
    </location>
</feature>
<reference evidence="3" key="1">
    <citation type="journal article" date="2013" name="Genome Announc.">
        <title>Draft genome sequence of the basidiomycetous yeast-like fungus Pseudozyma hubeiensis SY62, which produces an abundant amount of the biosurfactant mannosylerythritol lipids.</title>
        <authorList>
            <person name="Konishi M."/>
            <person name="Hatada Y."/>
            <person name="Horiuchi J."/>
        </authorList>
    </citation>
    <scope>NUCLEOTIDE SEQUENCE [LARGE SCALE GENOMIC DNA]</scope>
    <source>
        <strain evidence="3">SY62</strain>
    </source>
</reference>